<protein>
    <submittedName>
        <fullName evidence="1">Uncharacterized protein</fullName>
    </submittedName>
</protein>
<evidence type="ECO:0000313" key="2">
    <source>
        <dbReference type="Proteomes" id="UP001597227"/>
    </source>
</evidence>
<comment type="caution">
    <text evidence="1">The sequence shown here is derived from an EMBL/GenBank/DDBJ whole genome shotgun (WGS) entry which is preliminary data.</text>
</comment>
<dbReference type="Proteomes" id="UP001597227">
    <property type="component" value="Unassembled WGS sequence"/>
</dbReference>
<accession>A0ABW4MRT5</accession>
<dbReference type="RefSeq" id="WP_388040451.1">
    <property type="nucleotide sequence ID" value="NZ_JBHUEK010000026.1"/>
</dbReference>
<evidence type="ECO:0000313" key="1">
    <source>
        <dbReference type="EMBL" id="MFD1780692.1"/>
    </source>
</evidence>
<dbReference type="EMBL" id="JBHUEK010000026">
    <property type="protein sequence ID" value="MFD1780692.1"/>
    <property type="molecule type" value="Genomic_DNA"/>
</dbReference>
<reference evidence="2" key="1">
    <citation type="journal article" date="2019" name="Int. J. Syst. Evol. Microbiol.">
        <title>The Global Catalogue of Microorganisms (GCM) 10K type strain sequencing project: providing services to taxonomists for standard genome sequencing and annotation.</title>
        <authorList>
            <consortium name="The Broad Institute Genomics Platform"/>
            <consortium name="The Broad Institute Genome Sequencing Center for Infectious Disease"/>
            <person name="Wu L."/>
            <person name="Ma J."/>
        </authorList>
    </citation>
    <scope>NUCLEOTIDE SEQUENCE [LARGE SCALE GENOMIC DNA]</scope>
    <source>
        <strain evidence="2">CCUG 15531</strain>
    </source>
</reference>
<sequence>MVTIGIDFNRVLENFYKKENHKIIINETQDSGKAELEVIFPNLPNISYYKLEEEKTQWLKFINNQKCADGVVLQINESQNRHAIIYIFELKSTLSSSTWSKVLKQYRGALLRAISFCNVVGISDIREVYLYTSFTDSSKLDSEKKAIESQQNVKGLIAKKRFVGLKSEEILKWGNTNIKLFPNGGYFPHQKITLRHVNGVNTGSFIV</sequence>
<organism evidence="1 2">
    <name type="scientific">Fredinandcohnia salidurans</name>
    <dbReference type="NCBI Taxonomy" id="2595041"/>
    <lineage>
        <taxon>Bacteria</taxon>
        <taxon>Bacillati</taxon>
        <taxon>Bacillota</taxon>
        <taxon>Bacilli</taxon>
        <taxon>Bacillales</taxon>
        <taxon>Bacillaceae</taxon>
        <taxon>Fredinandcohnia</taxon>
    </lineage>
</organism>
<gene>
    <name evidence="1" type="ORF">ACFSFW_18665</name>
</gene>
<keyword evidence="2" id="KW-1185">Reference proteome</keyword>
<name>A0ABW4MRT5_9BACI</name>
<proteinExistence type="predicted"/>